<feature type="region of interest" description="Disordered" evidence="7">
    <location>
        <begin position="224"/>
        <end position="253"/>
    </location>
</feature>
<dbReference type="PANTHER" id="PTHR46691:SF1">
    <property type="entry name" value="AT-RICH INTERACTIVE DOMAIN-CONTAINING PROTEIN 2"/>
    <property type="match status" value="1"/>
</dbReference>
<gene>
    <name evidence="11" type="ORF">C4D60_Mb01t18080</name>
</gene>
<dbReference type="InterPro" id="IPR001606">
    <property type="entry name" value="ARID_dom"/>
</dbReference>
<feature type="region of interest" description="Disordered" evidence="7">
    <location>
        <begin position="122"/>
        <end position="161"/>
    </location>
</feature>
<keyword evidence="12" id="KW-1185">Reference proteome</keyword>
<dbReference type="InterPro" id="IPR009071">
    <property type="entry name" value="HMG_box_dom"/>
</dbReference>
<feature type="domain" description="HMG box" evidence="9">
    <location>
        <begin position="248"/>
        <end position="350"/>
    </location>
</feature>
<accession>A0A4S8JN08</accession>
<evidence type="ECO:0000256" key="6">
    <source>
        <dbReference type="PROSITE-ProRule" id="PRU00267"/>
    </source>
</evidence>
<sequence length="384" mass="43701">MEVQEKLYPAPLHSHEEVVRDSVGFMESLRRFHSSMSTKFMVPVIGGKELDLHLLYVEVTQRGGLAKVIEEKRWREVIAAFKFPPTTTSASFVLRRYYLSLLHHYEQVYYFRIQGPLVPPAASSQTRATPSKLDHSVVVSDSTMQTPKARKRALPEPQSKGPYNFTVTGSIDGKFEYGYMVTVKIGAETLRGVLYRVQQEQPSAASSSSLAAAAAAAADTSHAADVAAVTRTRRRRRRGWRRRDPAHPKPNRSAYNFFFAETHSKLKALHPHREREFSKMIGESWSKLSEEERMVRWPSSPMVSYILPYTIIIIIIIECLACCAPALSQVYQDYGLKDKERYKMEMQEYKERLKLAQPKEVMVARAEPSSEVVTEEVKESADGH</sequence>
<protein>
    <recommendedName>
        <fullName evidence="13">ARID domain-containing protein</fullName>
    </recommendedName>
</protein>
<evidence type="ECO:0000256" key="2">
    <source>
        <dbReference type="ARBA" id="ARBA00023125"/>
    </source>
</evidence>
<dbReference type="InterPro" id="IPR036910">
    <property type="entry name" value="HMG_box_dom_sf"/>
</dbReference>
<dbReference type="EMBL" id="PYDT01000004">
    <property type="protein sequence ID" value="THU63653.1"/>
    <property type="molecule type" value="Genomic_DNA"/>
</dbReference>
<feature type="compositionally biased region" description="Basic residues" evidence="7">
    <location>
        <begin position="231"/>
        <end position="241"/>
    </location>
</feature>
<keyword evidence="8" id="KW-1133">Transmembrane helix</keyword>
<dbReference type="SUPFAM" id="SSF46774">
    <property type="entry name" value="ARID-like"/>
    <property type="match status" value="1"/>
</dbReference>
<evidence type="ECO:0000256" key="1">
    <source>
        <dbReference type="ARBA" id="ARBA00023015"/>
    </source>
</evidence>
<evidence type="ECO:0000259" key="10">
    <source>
        <dbReference type="PROSITE" id="PS51011"/>
    </source>
</evidence>
<keyword evidence="8" id="KW-0812">Transmembrane</keyword>
<dbReference type="AlphaFoldDB" id="A0A4S8JN08"/>
<evidence type="ECO:0000256" key="4">
    <source>
        <dbReference type="ARBA" id="ARBA00023242"/>
    </source>
</evidence>
<dbReference type="Gene3D" id="1.10.30.10">
    <property type="entry name" value="High mobility group box domain"/>
    <property type="match status" value="1"/>
</dbReference>
<dbReference type="InterPro" id="IPR036431">
    <property type="entry name" value="ARID_dom_sf"/>
</dbReference>
<evidence type="ECO:0000256" key="7">
    <source>
        <dbReference type="SAM" id="MobiDB-lite"/>
    </source>
</evidence>
<dbReference type="PROSITE" id="PS51011">
    <property type="entry name" value="ARID"/>
    <property type="match status" value="1"/>
</dbReference>
<name>A0A4S8JN08_MUSBA</name>
<proteinExistence type="predicted"/>
<evidence type="ECO:0000256" key="3">
    <source>
        <dbReference type="ARBA" id="ARBA00023163"/>
    </source>
</evidence>
<evidence type="ECO:0000259" key="9">
    <source>
        <dbReference type="PROSITE" id="PS50118"/>
    </source>
</evidence>
<dbReference type="SMART" id="SM00398">
    <property type="entry name" value="HMG"/>
    <property type="match status" value="1"/>
</dbReference>
<feature type="domain" description="ARID" evidence="10">
    <location>
        <begin position="19"/>
        <end position="110"/>
    </location>
</feature>
<dbReference type="GO" id="GO:0005634">
    <property type="term" value="C:nucleus"/>
    <property type="evidence" value="ECO:0007669"/>
    <property type="project" value="UniProtKB-UniRule"/>
</dbReference>
<dbReference type="Pfam" id="PF00505">
    <property type="entry name" value="HMG_box"/>
    <property type="match status" value="1"/>
</dbReference>
<dbReference type="Proteomes" id="UP000317650">
    <property type="component" value="Chromosome 1"/>
</dbReference>
<dbReference type="SUPFAM" id="SSF47095">
    <property type="entry name" value="HMG-box"/>
    <property type="match status" value="1"/>
</dbReference>
<evidence type="ECO:0008006" key="13">
    <source>
        <dbReference type="Google" id="ProtNLM"/>
    </source>
</evidence>
<dbReference type="SMART" id="SM01014">
    <property type="entry name" value="ARID"/>
    <property type="match status" value="1"/>
</dbReference>
<dbReference type="SMART" id="SM00501">
    <property type="entry name" value="BRIGHT"/>
    <property type="match status" value="1"/>
</dbReference>
<keyword evidence="8" id="KW-0472">Membrane</keyword>
<evidence type="ECO:0000256" key="8">
    <source>
        <dbReference type="SAM" id="Phobius"/>
    </source>
</evidence>
<dbReference type="STRING" id="52838.A0A4S8JN08"/>
<dbReference type="GO" id="GO:0003677">
    <property type="term" value="F:DNA binding"/>
    <property type="evidence" value="ECO:0007669"/>
    <property type="project" value="UniProtKB-UniRule"/>
</dbReference>
<dbReference type="Gene3D" id="1.10.150.60">
    <property type="entry name" value="ARID DNA-binding domain"/>
    <property type="match status" value="1"/>
</dbReference>
<feature type="DNA-binding region" description="HMG box" evidence="6">
    <location>
        <begin position="248"/>
        <end position="350"/>
    </location>
</feature>
<dbReference type="CDD" id="cd22009">
    <property type="entry name" value="HMG-box_AtHMGB9-like"/>
    <property type="match status" value="1"/>
</dbReference>
<evidence type="ECO:0000313" key="12">
    <source>
        <dbReference type="Proteomes" id="UP000317650"/>
    </source>
</evidence>
<keyword evidence="4 6" id="KW-0539">Nucleus</keyword>
<keyword evidence="1" id="KW-0805">Transcription regulation</keyword>
<dbReference type="CDD" id="cd16872">
    <property type="entry name" value="ARID_HMGB9-like"/>
    <property type="match status" value="1"/>
</dbReference>
<keyword evidence="2 6" id="KW-0238">DNA-binding</keyword>
<comment type="caution">
    <text evidence="11">The sequence shown here is derived from an EMBL/GenBank/DDBJ whole genome shotgun (WGS) entry which is preliminary data.</text>
</comment>
<reference evidence="11 12" key="1">
    <citation type="journal article" date="2019" name="Nat. Plants">
        <title>Genome sequencing of Musa balbisiana reveals subgenome evolution and function divergence in polyploid bananas.</title>
        <authorList>
            <person name="Yao X."/>
        </authorList>
    </citation>
    <scope>NUCLEOTIDE SEQUENCE [LARGE SCALE GENOMIC DNA]</scope>
    <source>
        <strain evidence="12">cv. DH-PKW</strain>
        <tissue evidence="11">Leaves</tissue>
    </source>
</reference>
<dbReference type="Pfam" id="PF01388">
    <property type="entry name" value="ARID"/>
    <property type="match status" value="1"/>
</dbReference>
<dbReference type="InterPro" id="IPR045303">
    <property type="entry name" value="ARID_HMGB9-like"/>
</dbReference>
<organism evidence="11 12">
    <name type="scientific">Musa balbisiana</name>
    <name type="common">Banana</name>
    <dbReference type="NCBI Taxonomy" id="52838"/>
    <lineage>
        <taxon>Eukaryota</taxon>
        <taxon>Viridiplantae</taxon>
        <taxon>Streptophyta</taxon>
        <taxon>Embryophyta</taxon>
        <taxon>Tracheophyta</taxon>
        <taxon>Spermatophyta</taxon>
        <taxon>Magnoliopsida</taxon>
        <taxon>Liliopsida</taxon>
        <taxon>Zingiberales</taxon>
        <taxon>Musaceae</taxon>
        <taxon>Musa</taxon>
    </lineage>
</organism>
<feature type="transmembrane region" description="Helical" evidence="8">
    <location>
        <begin position="306"/>
        <end position="327"/>
    </location>
</feature>
<comment type="function">
    <text evidence="5">Binds preferentially DNA with A/T-rich content.</text>
</comment>
<evidence type="ECO:0000256" key="5">
    <source>
        <dbReference type="ARBA" id="ARBA00054600"/>
    </source>
</evidence>
<keyword evidence="3" id="KW-0804">Transcription</keyword>
<dbReference type="PROSITE" id="PS50118">
    <property type="entry name" value="HMG_BOX_2"/>
    <property type="match status" value="1"/>
</dbReference>
<dbReference type="FunFam" id="1.10.150.60:FF:000022">
    <property type="entry name" value="High mobility group B protein 15"/>
    <property type="match status" value="1"/>
</dbReference>
<dbReference type="PANTHER" id="PTHR46691">
    <property type="entry name" value="HIGH MOBILITY GROUP B PROTEIN 9"/>
    <property type="match status" value="1"/>
</dbReference>
<evidence type="ECO:0000313" key="11">
    <source>
        <dbReference type="EMBL" id="THU63653.1"/>
    </source>
</evidence>